<dbReference type="EMBL" id="BAABJZ010000084">
    <property type="protein sequence ID" value="GAA4890843.1"/>
    <property type="molecule type" value="Genomic_DNA"/>
</dbReference>
<evidence type="ECO:0000259" key="3">
    <source>
        <dbReference type="Pfam" id="PF02563"/>
    </source>
</evidence>
<dbReference type="Gene3D" id="3.10.560.10">
    <property type="entry name" value="Outer membrane lipoprotein wza domain like"/>
    <property type="match status" value="1"/>
</dbReference>
<keyword evidence="1 2" id="KW-0732">Signal</keyword>
<feature type="chain" id="PRO_5045903505" evidence="2">
    <location>
        <begin position="20"/>
        <end position="174"/>
    </location>
</feature>
<feature type="domain" description="Polysaccharide export protein N-terminal" evidence="3">
    <location>
        <begin position="19"/>
        <end position="95"/>
    </location>
</feature>
<evidence type="ECO:0000313" key="5">
    <source>
        <dbReference type="EMBL" id="GAA4890843.1"/>
    </source>
</evidence>
<evidence type="ECO:0000256" key="1">
    <source>
        <dbReference type="ARBA" id="ARBA00022729"/>
    </source>
</evidence>
<name>A0ABP9EZ96_9GAMM</name>
<dbReference type="PANTHER" id="PTHR33619:SF3">
    <property type="entry name" value="POLYSACCHARIDE EXPORT PROTEIN GFCE-RELATED"/>
    <property type="match status" value="1"/>
</dbReference>
<dbReference type="InterPro" id="IPR003715">
    <property type="entry name" value="Poly_export_N"/>
</dbReference>
<evidence type="ECO:0000313" key="6">
    <source>
        <dbReference type="Proteomes" id="UP001499988"/>
    </source>
</evidence>
<sequence length="174" mass="19064">MRFLWVAVLLASTIGVSTASDSNYQLGSGDQIRIQVFGEPDLTIDQIRLGESGAITYPYLGALQLSGLTLSQVEKLIHRGLKGDYLINPSVSVSVMEYRPFFINGEVRQPGGYPFQPGLTVRQAIAIAGGLTERASRRGMSLTRNQDSRETTLKVEMATPVFPGDSIFIEDSFF</sequence>
<protein>
    <submittedName>
        <fullName evidence="5">Exopolysaccharide export protein VpsN</fullName>
    </submittedName>
</protein>
<dbReference type="InterPro" id="IPR019554">
    <property type="entry name" value="Soluble_ligand-bd"/>
</dbReference>
<comment type="caution">
    <text evidence="5">The sequence shown here is derived from an EMBL/GenBank/DDBJ whole genome shotgun (WGS) entry which is preliminary data.</text>
</comment>
<organism evidence="5 6">
    <name type="scientific">Ferrimonas pelagia</name>
    <dbReference type="NCBI Taxonomy" id="1177826"/>
    <lineage>
        <taxon>Bacteria</taxon>
        <taxon>Pseudomonadati</taxon>
        <taxon>Pseudomonadota</taxon>
        <taxon>Gammaproteobacteria</taxon>
        <taxon>Alteromonadales</taxon>
        <taxon>Ferrimonadaceae</taxon>
        <taxon>Ferrimonas</taxon>
    </lineage>
</organism>
<evidence type="ECO:0000259" key="4">
    <source>
        <dbReference type="Pfam" id="PF10531"/>
    </source>
</evidence>
<keyword evidence="6" id="KW-1185">Reference proteome</keyword>
<gene>
    <name evidence="5" type="primary">vpsN</name>
    <name evidence="5" type="ORF">GCM10023333_25100</name>
</gene>
<accession>A0ABP9EZ96</accession>
<feature type="signal peptide" evidence="2">
    <location>
        <begin position="1"/>
        <end position="19"/>
    </location>
</feature>
<evidence type="ECO:0000256" key="2">
    <source>
        <dbReference type="SAM" id="SignalP"/>
    </source>
</evidence>
<reference evidence="6" key="1">
    <citation type="journal article" date="2019" name="Int. J. Syst. Evol. Microbiol.">
        <title>The Global Catalogue of Microorganisms (GCM) 10K type strain sequencing project: providing services to taxonomists for standard genome sequencing and annotation.</title>
        <authorList>
            <consortium name="The Broad Institute Genomics Platform"/>
            <consortium name="The Broad Institute Genome Sequencing Center for Infectious Disease"/>
            <person name="Wu L."/>
            <person name="Ma J."/>
        </authorList>
    </citation>
    <scope>NUCLEOTIDE SEQUENCE [LARGE SCALE GENOMIC DNA]</scope>
    <source>
        <strain evidence="6">JCM 18401</strain>
    </source>
</reference>
<feature type="domain" description="Soluble ligand binding" evidence="4">
    <location>
        <begin position="101"/>
        <end position="145"/>
    </location>
</feature>
<dbReference type="Pfam" id="PF10531">
    <property type="entry name" value="SLBB"/>
    <property type="match status" value="1"/>
</dbReference>
<dbReference type="RefSeq" id="WP_345335749.1">
    <property type="nucleotide sequence ID" value="NZ_BAABJZ010000084.1"/>
</dbReference>
<proteinExistence type="predicted"/>
<dbReference type="Pfam" id="PF02563">
    <property type="entry name" value="Poly_export"/>
    <property type="match status" value="1"/>
</dbReference>
<dbReference type="Proteomes" id="UP001499988">
    <property type="component" value="Unassembled WGS sequence"/>
</dbReference>
<dbReference type="PANTHER" id="PTHR33619">
    <property type="entry name" value="POLYSACCHARIDE EXPORT PROTEIN GFCE-RELATED"/>
    <property type="match status" value="1"/>
</dbReference>
<dbReference type="Gene3D" id="3.30.1950.10">
    <property type="entry name" value="wza like domain"/>
    <property type="match status" value="1"/>
</dbReference>
<dbReference type="InterPro" id="IPR049712">
    <property type="entry name" value="Poly_export"/>
</dbReference>